<evidence type="ECO:0000313" key="1">
    <source>
        <dbReference type="EMBL" id="ESA00567.1"/>
    </source>
</evidence>
<reference evidence="1" key="1">
    <citation type="submission" date="2013-07" db="EMBL/GenBank/DDBJ databases">
        <title>The genome of an arbuscular mycorrhizal fungus provides insights into the evolution of the oldest plant symbiosis.</title>
        <authorList>
            <consortium name="DOE Joint Genome Institute"/>
            <person name="Tisserant E."/>
            <person name="Malbreil M."/>
            <person name="Kuo A."/>
            <person name="Kohler A."/>
            <person name="Symeonidi A."/>
            <person name="Balestrini R."/>
            <person name="Charron P."/>
            <person name="Duensing N."/>
            <person name="Frei-dit-Frey N."/>
            <person name="Gianinazzi-Pearson V."/>
            <person name="Gilbert B."/>
            <person name="Handa Y."/>
            <person name="Hijri M."/>
            <person name="Kaul R."/>
            <person name="Kawaguchi M."/>
            <person name="Krajinski F."/>
            <person name="Lammers P."/>
            <person name="Lapierre D."/>
            <person name="Masclaux F.G."/>
            <person name="Murat C."/>
            <person name="Morin E."/>
            <person name="Ndikumana S."/>
            <person name="Pagni M."/>
            <person name="Petitpierre D."/>
            <person name="Requena N."/>
            <person name="Rosikiewicz P."/>
            <person name="Riley R."/>
            <person name="Saito K."/>
            <person name="San Clemente H."/>
            <person name="Shapiro H."/>
            <person name="van Tuinen D."/>
            <person name="Becard G."/>
            <person name="Bonfante P."/>
            <person name="Paszkowski U."/>
            <person name="Shachar-Hill Y."/>
            <person name="Young J.P."/>
            <person name="Sanders I.R."/>
            <person name="Henrissat B."/>
            <person name="Rensing S.A."/>
            <person name="Grigoriev I.V."/>
            <person name="Corradi N."/>
            <person name="Roux C."/>
            <person name="Martin F."/>
        </authorList>
    </citation>
    <scope>NUCLEOTIDE SEQUENCE</scope>
    <source>
        <strain evidence="1">DAOM 197198</strain>
    </source>
</reference>
<sequence length="128" mass="14832">MKKFHWIGSSIGLCRMNSVRMKGASHQMLQGANEIVLRRTLVRFTDWESAYLISSSLNTLRSDFRVFLIDSFKRNILTSSCAFMESEEEIKCQNLTSGCIILNRDRIHSIHKFINKVTKEICEILQES</sequence>
<name>U9SZP2_RHIID</name>
<dbReference type="EMBL" id="KI297114">
    <property type="protein sequence ID" value="ESA00567.1"/>
    <property type="molecule type" value="Genomic_DNA"/>
</dbReference>
<protein>
    <submittedName>
        <fullName evidence="1">Uncharacterized protein</fullName>
    </submittedName>
</protein>
<accession>U9SZP2</accession>
<organism evidence="1">
    <name type="scientific">Rhizophagus irregularis (strain DAOM 181602 / DAOM 197198 / MUCL 43194)</name>
    <name type="common">Arbuscular mycorrhizal fungus</name>
    <name type="synonym">Glomus intraradices</name>
    <dbReference type="NCBI Taxonomy" id="747089"/>
    <lineage>
        <taxon>Eukaryota</taxon>
        <taxon>Fungi</taxon>
        <taxon>Fungi incertae sedis</taxon>
        <taxon>Mucoromycota</taxon>
        <taxon>Glomeromycotina</taxon>
        <taxon>Glomeromycetes</taxon>
        <taxon>Glomerales</taxon>
        <taxon>Glomeraceae</taxon>
        <taxon>Rhizophagus</taxon>
    </lineage>
</organism>
<gene>
    <name evidence="1" type="ORF">GLOINDRAFT_87363</name>
</gene>
<dbReference type="AlphaFoldDB" id="U9SZP2"/>
<proteinExistence type="predicted"/>
<dbReference type="HOGENOM" id="CLU_1960753_0_0_1"/>